<keyword evidence="1" id="KW-0812">Transmembrane</keyword>
<proteinExistence type="predicted"/>
<dbReference type="EMBL" id="RXIL01000062">
    <property type="protein sequence ID" value="RZN70065.1"/>
    <property type="molecule type" value="Genomic_DNA"/>
</dbReference>
<keyword evidence="1" id="KW-1133">Transmembrane helix</keyword>
<gene>
    <name evidence="2" type="ORF">EF807_03790</name>
</gene>
<keyword evidence="1" id="KW-0472">Membrane</keyword>
<accession>A0A520KX05</accession>
<sequence length="103" mass="11296">MKLETEIVLLLITSLLSLSAIYVTFEDHCDISFGGKVLAMHDLEEGGCLLYLRTGESIEKIFIPPNLLDDVESLDLGCGIIVDGSIVNFRGEREVLAINISQV</sequence>
<dbReference type="Proteomes" id="UP000320766">
    <property type="component" value="Unassembled WGS sequence"/>
</dbReference>
<evidence type="ECO:0000256" key="1">
    <source>
        <dbReference type="SAM" id="Phobius"/>
    </source>
</evidence>
<evidence type="ECO:0000313" key="2">
    <source>
        <dbReference type="EMBL" id="RZN70065.1"/>
    </source>
</evidence>
<reference evidence="2 3" key="1">
    <citation type="journal article" date="2019" name="Nat. Microbiol.">
        <title>Wide diversity of methane and short-chain alkane metabolisms in uncultured archaea.</title>
        <authorList>
            <person name="Borrel G."/>
            <person name="Adam P.S."/>
            <person name="McKay L.J."/>
            <person name="Chen L.X."/>
            <person name="Sierra-Garcia I.N."/>
            <person name="Sieber C.M."/>
            <person name="Letourneur Q."/>
            <person name="Ghozlane A."/>
            <person name="Andersen G.L."/>
            <person name="Li W.J."/>
            <person name="Hallam S.J."/>
            <person name="Muyzer G."/>
            <person name="de Oliveira V.M."/>
            <person name="Inskeep W.P."/>
            <person name="Banfield J.F."/>
            <person name="Gribaldo S."/>
        </authorList>
    </citation>
    <scope>NUCLEOTIDE SEQUENCE [LARGE SCALE GENOMIC DNA]</scope>
    <source>
        <strain evidence="2">NM1b</strain>
    </source>
</reference>
<dbReference type="AlphaFoldDB" id="A0A520KX05"/>
<organism evidence="2 3">
    <name type="scientific">Candidatus Methanolliviera hydrocarbonicum</name>
    <dbReference type="NCBI Taxonomy" id="2491085"/>
    <lineage>
        <taxon>Archaea</taxon>
        <taxon>Methanobacteriati</taxon>
        <taxon>Methanobacteriota</taxon>
        <taxon>Candidatus Methanoliparia</taxon>
        <taxon>Candidatus Methanoliparales</taxon>
        <taxon>Candidatus Methanollivieraceae</taxon>
        <taxon>Candidatus Methanolliviera</taxon>
    </lineage>
</organism>
<name>A0A520KX05_9EURY</name>
<feature type="transmembrane region" description="Helical" evidence="1">
    <location>
        <begin position="7"/>
        <end position="25"/>
    </location>
</feature>
<comment type="caution">
    <text evidence="2">The sequence shown here is derived from an EMBL/GenBank/DDBJ whole genome shotgun (WGS) entry which is preliminary data.</text>
</comment>
<evidence type="ECO:0000313" key="3">
    <source>
        <dbReference type="Proteomes" id="UP000320766"/>
    </source>
</evidence>
<protein>
    <submittedName>
        <fullName evidence="2">Uncharacterized protein</fullName>
    </submittedName>
</protein>